<dbReference type="InterPro" id="IPR036691">
    <property type="entry name" value="Endo/exonu/phosph_ase_sf"/>
</dbReference>
<reference evidence="4" key="2">
    <citation type="submission" date="2024-04" db="EMBL/GenBank/DDBJ databases">
        <authorList>
            <person name="Chen Y."/>
            <person name="Shah S."/>
            <person name="Dougan E. K."/>
            <person name="Thang M."/>
            <person name="Chan C."/>
        </authorList>
    </citation>
    <scope>NUCLEOTIDE SEQUENCE [LARGE SCALE GENOMIC DNA]</scope>
</reference>
<evidence type="ECO:0000313" key="3">
    <source>
        <dbReference type="EMBL" id="CAI4010938.1"/>
    </source>
</evidence>
<feature type="domain" description="Endonuclease/exonuclease/phosphatase" evidence="2">
    <location>
        <begin position="122"/>
        <end position="288"/>
    </location>
</feature>
<feature type="non-terminal residue" evidence="3">
    <location>
        <position position="1"/>
    </location>
</feature>
<dbReference type="InterPro" id="IPR005135">
    <property type="entry name" value="Endo/exonuclease/phosphatase"/>
</dbReference>
<reference evidence="3" key="1">
    <citation type="submission" date="2022-10" db="EMBL/GenBank/DDBJ databases">
        <authorList>
            <person name="Chen Y."/>
            <person name="Dougan E. K."/>
            <person name="Chan C."/>
            <person name="Rhodes N."/>
            <person name="Thang M."/>
        </authorList>
    </citation>
    <scope>NUCLEOTIDE SEQUENCE</scope>
</reference>
<evidence type="ECO:0000256" key="1">
    <source>
        <dbReference type="SAM" id="MobiDB-lite"/>
    </source>
</evidence>
<dbReference type="OrthoDB" id="10014897at2759"/>
<comment type="caution">
    <text evidence="3">The sequence shown here is derived from an EMBL/GenBank/DDBJ whole genome shotgun (WGS) entry which is preliminary data.</text>
</comment>
<dbReference type="GO" id="GO:0003824">
    <property type="term" value="F:catalytic activity"/>
    <property type="evidence" value="ECO:0007669"/>
    <property type="project" value="InterPro"/>
</dbReference>
<accession>A0A9P1DLP8</accession>
<organism evidence="3">
    <name type="scientific">Cladocopium goreaui</name>
    <dbReference type="NCBI Taxonomy" id="2562237"/>
    <lineage>
        <taxon>Eukaryota</taxon>
        <taxon>Sar</taxon>
        <taxon>Alveolata</taxon>
        <taxon>Dinophyceae</taxon>
        <taxon>Suessiales</taxon>
        <taxon>Symbiodiniaceae</taxon>
        <taxon>Cladocopium</taxon>
    </lineage>
</organism>
<dbReference type="SUPFAM" id="SSF56219">
    <property type="entry name" value="DNase I-like"/>
    <property type="match status" value="1"/>
</dbReference>
<evidence type="ECO:0000313" key="4">
    <source>
        <dbReference type="EMBL" id="CAL1164313.1"/>
    </source>
</evidence>
<name>A0A9P1DLP8_9DINO</name>
<sequence length="1466" mass="167651">AGGEGCPDVSWIRAEADLDADSLLRLLTAKRHDKALPMGCGPENDNTSRKPFSTVQKRSFKRAIKRAQQTGSAWYRGQCMTLDQLTPGSITTTDKPQIKPMKPISSCHPRPPKHRMHIGHVNVGGLAQERLHEIKIWAHHTGLDILLLSETRWSFEAEWADRWWYHIHTGSDNDRADGLLFLIRKSLCQPHQIGFTAPMQGRIGHLRLHFQKRSMDILGCYQYAHTHGHHRMTQRSHFWQALEHHASKLPNRNSVLILGDFNCSAIPEGPYVGTNMYTWHGVIGTSTPHSDSSVLMEFLQKFQLTILNSWNAKNPPTFEHCYTASTIDHMMMRIADTDAPAKDVKFITAAQIPQPLSAPNQDQRHAIQQLWHHRAGILQCMQADVSSLFQVWFHYSRYKTMKRLQQRRTRLLKRQKLHDLLQEVAHASRCHDSFAVYQTIRKYTPKQPLKRIRLRLSDGTPANADQVMAMTKAYVEDIWHSADPIQLQQPAPVGIPFDLAELEVEIANIPITKAVARSCLPGICWKTHAKQVAEFFYAKLQTWWMQYPVFIPQQWKDAHLRFINKPAKPPDRLSHLRPLALLEPVGKCILGLLTTKFADAVQPLLSPWPQLAFMRQRSTFDAIRRVATHCVRIRQMTAAQRRSVHERARQEQCYQVCGGLQVLLDANKAFDLVPRPTLFHFINGLPIDQVLVTLLSEWHTATNYIVPDGHNTQRVATGPLLQMVQSTWHEQLQALLTLPGDEVLEQTRPFAQKLPIPMHTAQEYPKLTPADLTLLMTKPYGPTALICVQDLNLHMRTQHPTLLPHVMSKASQLGSNVLRCDVCNEQFQELLQSGDIAKLREAPQMRLRLQLGMMVQKLTQPMFLPWTFERAQLRLYMTAVTQDPISEQICEVLHMRHFDKLWTDPMMVQFLRTRCLLCGLHLHPAEVTGHLHRVHPLDLTDHRMLMPQKWLIGQSWLRYIFSISALWSCKSHCSFKTMELSPQLTAEDAEMLETFKQMGPLLAQERYARPDAARENKKHKPNGAQPAEPEGDMMHLLKVMGQLLLRVDAEQQALKRQDSWICFMQTEPQALLPSLVLKAAEWKQQLTVKQENTDQNFTPLRCYLTQHMATTLNQRVTRLAKCSNEDPLKKVALDQGVLTPEGNFLFQRWSTQAQGLQTTSQTPISLTRMVKYTEQLMDILKDPCATVRFHSLRPMSTEAVVLWMWQISMRSDDLQVLLTTLQGCTVWALLGLSMKPHALYQSKQGQHLQGLADIKLANDSNWCYVNAAFLTTLWSFLSISSFTIAQWGPDATRIAQLLMAHNQDPVELSKVGFLQPIFDQWHHLGNQGDPVEFLAHLMRGLRFTGINLGWEKRVQIGLLTEVMDESDAFTPLVLKFDPAMLQDDSLTLCQMLRDWSNQDGMVTALTNQTPLVCVQIDRHIRTGAGHIAKCDIPVNFHWGIDLPFYDGEGLAVHWRTYKVIAAIAHL</sequence>
<gene>
    <name evidence="3" type="ORF">C1SCF055_LOCUS36153</name>
</gene>
<feature type="non-terminal residue" evidence="3">
    <location>
        <position position="1466"/>
    </location>
</feature>
<dbReference type="SUPFAM" id="SSF54001">
    <property type="entry name" value="Cysteine proteinases"/>
    <property type="match status" value="1"/>
</dbReference>
<dbReference type="EMBL" id="CAMXCT020004975">
    <property type="protein sequence ID" value="CAL1164313.1"/>
    <property type="molecule type" value="Genomic_DNA"/>
</dbReference>
<protein>
    <recommendedName>
        <fullName evidence="2">Endonuclease/exonuclease/phosphatase domain-containing protein</fullName>
    </recommendedName>
</protein>
<proteinExistence type="predicted"/>
<feature type="region of interest" description="Disordered" evidence="1">
    <location>
        <begin position="1011"/>
        <end position="1030"/>
    </location>
</feature>
<dbReference type="Pfam" id="PF03372">
    <property type="entry name" value="Exo_endo_phos"/>
    <property type="match status" value="1"/>
</dbReference>
<dbReference type="EMBL" id="CAMXCT010004975">
    <property type="protein sequence ID" value="CAI4010938.1"/>
    <property type="molecule type" value="Genomic_DNA"/>
</dbReference>
<evidence type="ECO:0000259" key="2">
    <source>
        <dbReference type="Pfam" id="PF03372"/>
    </source>
</evidence>
<dbReference type="InterPro" id="IPR038765">
    <property type="entry name" value="Papain-like_cys_pep_sf"/>
</dbReference>
<dbReference type="Gene3D" id="3.60.10.10">
    <property type="entry name" value="Endonuclease/exonuclease/phosphatase"/>
    <property type="match status" value="1"/>
</dbReference>